<sequence length="200" mass="22742">MSASKPFRPHFPDGMHPLLPTSLFNIDPRDPRSMSFASNRLGMEGPDYIGVVGMGPFGDRSQGSTFMPPEFEPEMMSNQQQIDELVRKTNLTVQLVNGQIAPSARYGQLQPKMCSDARFPEEFRVPRTIEEIKTMDPSSVDRILRAYGLPTDLRSLRLTSQDFVNSRMTRQAKLCILFDFLGATQISEREKMKRTGYLPY</sequence>
<name>A0A9P4N5T2_9PLEO</name>
<accession>A0A9P4N5T2</accession>
<evidence type="ECO:0000313" key="2">
    <source>
        <dbReference type="Proteomes" id="UP000800093"/>
    </source>
</evidence>
<dbReference type="EMBL" id="ML986622">
    <property type="protein sequence ID" value="KAF2263759.1"/>
    <property type="molecule type" value="Genomic_DNA"/>
</dbReference>
<comment type="caution">
    <text evidence="1">The sequence shown here is derived from an EMBL/GenBank/DDBJ whole genome shotgun (WGS) entry which is preliminary data.</text>
</comment>
<dbReference type="Proteomes" id="UP000800093">
    <property type="component" value="Unassembled WGS sequence"/>
</dbReference>
<proteinExistence type="predicted"/>
<organism evidence="1 2">
    <name type="scientific">Lojkania enalia</name>
    <dbReference type="NCBI Taxonomy" id="147567"/>
    <lineage>
        <taxon>Eukaryota</taxon>
        <taxon>Fungi</taxon>
        <taxon>Dikarya</taxon>
        <taxon>Ascomycota</taxon>
        <taxon>Pezizomycotina</taxon>
        <taxon>Dothideomycetes</taxon>
        <taxon>Pleosporomycetidae</taxon>
        <taxon>Pleosporales</taxon>
        <taxon>Pleosporales incertae sedis</taxon>
        <taxon>Lojkania</taxon>
    </lineage>
</organism>
<evidence type="ECO:0000313" key="1">
    <source>
        <dbReference type="EMBL" id="KAF2263759.1"/>
    </source>
</evidence>
<reference evidence="2" key="1">
    <citation type="journal article" date="2020" name="Stud. Mycol.">
        <title>101 Dothideomycetes genomes: A test case for predicting lifestyles and emergence of pathogens.</title>
        <authorList>
            <person name="Haridas S."/>
            <person name="Albert R."/>
            <person name="Binder M."/>
            <person name="Bloem J."/>
            <person name="LaButti K."/>
            <person name="Salamov A."/>
            <person name="Andreopoulos B."/>
            <person name="Baker S."/>
            <person name="Barry K."/>
            <person name="Bills G."/>
            <person name="Bluhm B."/>
            <person name="Cannon C."/>
            <person name="Castanera R."/>
            <person name="Culley D."/>
            <person name="Daum C."/>
            <person name="Ezra D."/>
            <person name="Gonzalez J."/>
            <person name="Henrissat B."/>
            <person name="Kuo A."/>
            <person name="Liang C."/>
            <person name="Lipzen A."/>
            <person name="Lutzoni F."/>
            <person name="Magnuson J."/>
            <person name="Mondo S."/>
            <person name="Nolan M."/>
            <person name="Ohm R."/>
            <person name="Pangilinan J."/>
            <person name="Park H.-J."/>
            <person name="Ramirez L."/>
            <person name="Alfaro M."/>
            <person name="Sun H."/>
            <person name="Tritt A."/>
            <person name="Yoshinaga Y."/>
            <person name="Zwiers L.-H."/>
            <person name="Turgeon B."/>
            <person name="Goodwin S."/>
            <person name="Spatafora J."/>
            <person name="Crous P."/>
            <person name="Grigoriev I."/>
        </authorList>
    </citation>
    <scope>NUCLEOTIDE SEQUENCE [LARGE SCALE GENOMIC DNA]</scope>
    <source>
        <strain evidence="2">CBS 304.66</strain>
    </source>
</reference>
<protein>
    <submittedName>
        <fullName evidence="1">Uncharacterized protein</fullName>
    </submittedName>
</protein>
<gene>
    <name evidence="1" type="ORF">CC78DRAFT_581143</name>
</gene>
<dbReference type="AlphaFoldDB" id="A0A9P4N5T2"/>
<keyword evidence="2" id="KW-1185">Reference proteome</keyword>
<dbReference type="OrthoDB" id="5389823at2759"/>